<sequence length="259" mass="28345">MLDHASVSPNSPGFPDHPHRGQETISYILSGKLEHEDFAGNRGMLTAGSLQFMTAGRGIMHSETPLPGDDGTANEGLQLWVDLPKEKKMCAPRYRDLHSSEIQEVIADAGRVKIRVISGVSNGVQSQQDLTYTPIWYFDCTVKPGGTIKQLLPQGWNAFAYVMAGDLIVSGSQRATKQFDIVTLSQDGDGFEASVPAHYATEARFILVAGQPLNQPVVQYGPFVMTSRAEIEQAVSDFRMGENGFERAATWASRATKRL</sequence>
<organism evidence="6 7">
    <name type="scientific">Paraconiothyrium brasiliense</name>
    <dbReference type="NCBI Taxonomy" id="300254"/>
    <lineage>
        <taxon>Eukaryota</taxon>
        <taxon>Fungi</taxon>
        <taxon>Dikarya</taxon>
        <taxon>Ascomycota</taxon>
        <taxon>Pezizomycotina</taxon>
        <taxon>Dothideomycetes</taxon>
        <taxon>Pleosporomycetidae</taxon>
        <taxon>Pleosporales</taxon>
        <taxon>Massarineae</taxon>
        <taxon>Didymosphaeriaceae</taxon>
        <taxon>Paraconiothyrium</taxon>
    </lineage>
</organism>
<dbReference type="Pfam" id="PF05726">
    <property type="entry name" value="Pirin_C"/>
    <property type="match status" value="1"/>
</dbReference>
<dbReference type="PANTHER" id="PTHR13903">
    <property type="entry name" value="PIRIN-RELATED"/>
    <property type="match status" value="1"/>
</dbReference>
<evidence type="ECO:0000256" key="2">
    <source>
        <dbReference type="RuleBase" id="RU003457"/>
    </source>
</evidence>
<dbReference type="InterPro" id="IPR014710">
    <property type="entry name" value="RmlC-like_jellyroll"/>
</dbReference>
<dbReference type="CDD" id="cd02247">
    <property type="entry name" value="cupin_pirin_C"/>
    <property type="match status" value="1"/>
</dbReference>
<dbReference type="InterPro" id="IPR008778">
    <property type="entry name" value="Pirin_C_dom"/>
</dbReference>
<evidence type="ECO:0000259" key="5">
    <source>
        <dbReference type="Pfam" id="PF05726"/>
    </source>
</evidence>
<comment type="caution">
    <text evidence="6">The sequence shown here is derived from an EMBL/GenBank/DDBJ whole genome shotgun (WGS) entry which is preliminary data.</text>
</comment>
<dbReference type="SUPFAM" id="SSF51182">
    <property type="entry name" value="RmlC-like cupins"/>
    <property type="match status" value="1"/>
</dbReference>
<dbReference type="InterPro" id="IPR003829">
    <property type="entry name" value="Pirin_N_dom"/>
</dbReference>
<name>A0ABR3QHY8_9PLEO</name>
<dbReference type="PANTHER" id="PTHR13903:SF8">
    <property type="entry name" value="PIRIN"/>
    <property type="match status" value="1"/>
</dbReference>
<dbReference type="InterPro" id="IPR011051">
    <property type="entry name" value="RmlC_Cupin_sf"/>
</dbReference>
<dbReference type="PIRSF" id="PIRSF006232">
    <property type="entry name" value="Pirin"/>
    <property type="match status" value="1"/>
</dbReference>
<proteinExistence type="inferred from homology"/>
<comment type="similarity">
    <text evidence="1 2">Belongs to the pirin family.</text>
</comment>
<dbReference type="Pfam" id="PF02678">
    <property type="entry name" value="Pirin"/>
    <property type="match status" value="1"/>
</dbReference>
<dbReference type="Gene3D" id="2.60.120.10">
    <property type="entry name" value="Jelly Rolls"/>
    <property type="match status" value="2"/>
</dbReference>
<keyword evidence="7" id="KW-1185">Reference proteome</keyword>
<dbReference type="Proteomes" id="UP001521785">
    <property type="component" value="Unassembled WGS sequence"/>
</dbReference>
<feature type="region of interest" description="Disordered" evidence="3">
    <location>
        <begin position="1"/>
        <end position="21"/>
    </location>
</feature>
<evidence type="ECO:0000256" key="3">
    <source>
        <dbReference type="SAM" id="MobiDB-lite"/>
    </source>
</evidence>
<evidence type="ECO:0000313" key="6">
    <source>
        <dbReference type="EMBL" id="KAL1591758.1"/>
    </source>
</evidence>
<reference evidence="6 7" key="1">
    <citation type="submission" date="2024-02" db="EMBL/GenBank/DDBJ databases">
        <title>De novo assembly and annotation of 12 fungi associated with fruit tree decline syndrome in Ontario, Canada.</title>
        <authorList>
            <person name="Sulman M."/>
            <person name="Ellouze W."/>
            <person name="Ilyukhin E."/>
        </authorList>
    </citation>
    <scope>NUCLEOTIDE SEQUENCE [LARGE SCALE GENOMIC DNA]</scope>
    <source>
        <strain evidence="6 7">M42-189</strain>
    </source>
</reference>
<evidence type="ECO:0000256" key="1">
    <source>
        <dbReference type="ARBA" id="ARBA00008416"/>
    </source>
</evidence>
<evidence type="ECO:0000259" key="4">
    <source>
        <dbReference type="Pfam" id="PF02678"/>
    </source>
</evidence>
<gene>
    <name evidence="6" type="primary">PRN1_2</name>
    <name evidence="6" type="ORF">SLS60_011757</name>
</gene>
<evidence type="ECO:0000313" key="7">
    <source>
        <dbReference type="Proteomes" id="UP001521785"/>
    </source>
</evidence>
<feature type="domain" description="Pirin C-terminal" evidence="5">
    <location>
        <begin position="137"/>
        <end position="243"/>
    </location>
</feature>
<protein>
    <submittedName>
        <fullName evidence="6">RNA pol II transcription cofactor</fullName>
    </submittedName>
</protein>
<dbReference type="EMBL" id="JAKJXO020000023">
    <property type="protein sequence ID" value="KAL1591758.1"/>
    <property type="molecule type" value="Genomic_DNA"/>
</dbReference>
<dbReference type="CDD" id="cd02909">
    <property type="entry name" value="cupin_pirin_N"/>
    <property type="match status" value="1"/>
</dbReference>
<accession>A0ABR3QHY8</accession>
<dbReference type="InterPro" id="IPR012093">
    <property type="entry name" value="Pirin"/>
</dbReference>
<feature type="domain" description="Pirin N-terminal" evidence="4">
    <location>
        <begin position="12"/>
        <end position="81"/>
    </location>
</feature>